<organism evidence="2 3">
    <name type="scientific">Hohenbuehelia grisea</name>
    <dbReference type="NCBI Taxonomy" id="104357"/>
    <lineage>
        <taxon>Eukaryota</taxon>
        <taxon>Fungi</taxon>
        <taxon>Dikarya</taxon>
        <taxon>Basidiomycota</taxon>
        <taxon>Agaricomycotina</taxon>
        <taxon>Agaricomycetes</taxon>
        <taxon>Agaricomycetidae</taxon>
        <taxon>Agaricales</taxon>
        <taxon>Pleurotineae</taxon>
        <taxon>Pleurotaceae</taxon>
        <taxon>Hohenbuehelia</taxon>
    </lineage>
</organism>
<feature type="region of interest" description="Disordered" evidence="1">
    <location>
        <begin position="427"/>
        <end position="450"/>
    </location>
</feature>
<feature type="compositionally biased region" description="Basic and acidic residues" evidence="1">
    <location>
        <begin position="155"/>
        <end position="168"/>
    </location>
</feature>
<evidence type="ECO:0000256" key="1">
    <source>
        <dbReference type="SAM" id="MobiDB-lite"/>
    </source>
</evidence>
<sequence length="673" mass="73555">MPGHSSSLTLASTVMLPAQQPLRPTAKRKASEDMNPLLAAAAKKSKKDHVKAQSNKRKLLNGEEQPSGLLIVRAPPSSQDRSAPNGLATTQTKPPPRPSSAQAHRIPSSSSSGAGPSQQPTKKFRAGSVPLQSNPRIRDKRDYAASIAEDPNVEEAVRAMDDEADHLRRQSRAHSSHIDPGIQFPPSTPANGNRRGKNRADTLVAVPDRETPQLEKNKSLRDNAMAQWTANNTPSQRTSSLPPSGSSSGHRRKSSISSRGKRISGMFEATGIISQPHNSVSESSFYKHIDCDLAEPERVRQLLIWCSSRAAASYMSPLSSSHPSSSKAPPPQLPLLSTKAASALKTVQDDLVRMLAERKLPIRLYYSPAERDAEAEGKKKENEQNVKNRQWEQTYSGQIQRAQQEAEKWNQVDAFYDAYLKKCASREPSAKAKGKQRATDPSDPDGSLCDDDWDIREYALPKVLQPGLDLAKAVLGRTRPQSGEDRVVGSSSMQSALLAEERAQKEADIQRRESELELAADKLLTFLNTARKTTNIAETVLDQRFELLSLGLMPPSTPTTLPSGAAQTHLLTKYVPRGVDRGLQSSSSREGNPHELLRALANVDRERPPSQKGDAAWRAVREVQRAGESGVGDRRVTGVPPMPQTPRKAPGTPRRGNTPGRATTPGRGERHDR</sequence>
<feature type="compositionally biased region" description="Basic and acidic residues" evidence="1">
    <location>
        <begin position="619"/>
        <end position="636"/>
    </location>
</feature>
<reference evidence="3" key="1">
    <citation type="submission" date="2024-06" db="EMBL/GenBank/DDBJ databases">
        <title>Multi-omics analyses provide insights into the biosynthesis of the anticancer antibiotic pleurotin in Hohenbuehelia grisea.</title>
        <authorList>
            <person name="Weaver J.A."/>
            <person name="Alberti F."/>
        </authorList>
    </citation>
    <scope>NUCLEOTIDE SEQUENCE [LARGE SCALE GENOMIC DNA]</scope>
    <source>
        <strain evidence="3">T-177</strain>
    </source>
</reference>
<keyword evidence="3" id="KW-1185">Reference proteome</keyword>
<comment type="caution">
    <text evidence="2">The sequence shown here is derived from an EMBL/GenBank/DDBJ whole genome shotgun (WGS) entry which is preliminary data.</text>
</comment>
<feature type="region of interest" description="Disordered" evidence="1">
    <location>
        <begin position="603"/>
        <end position="673"/>
    </location>
</feature>
<dbReference type="PANTHER" id="PTHR14778">
    <property type="entry name" value="KINETOCHORE-ASSOCIATED PROTEIN DSN1 HOMOLOG"/>
    <property type="match status" value="1"/>
</dbReference>
<evidence type="ECO:0000313" key="3">
    <source>
        <dbReference type="Proteomes" id="UP001556367"/>
    </source>
</evidence>
<feature type="compositionally biased region" description="Polar residues" evidence="1">
    <location>
        <begin position="226"/>
        <end position="238"/>
    </location>
</feature>
<dbReference type="EMBL" id="JASNQZ010000008">
    <property type="protein sequence ID" value="KAL0953316.1"/>
    <property type="molecule type" value="Genomic_DNA"/>
</dbReference>
<evidence type="ECO:0000313" key="2">
    <source>
        <dbReference type="EMBL" id="KAL0953316.1"/>
    </source>
</evidence>
<protein>
    <submittedName>
        <fullName evidence="2">Uncharacterized protein</fullName>
    </submittedName>
</protein>
<proteinExistence type="predicted"/>
<dbReference type="InterPro" id="IPR013218">
    <property type="entry name" value="Dsn1/Mis13"/>
</dbReference>
<dbReference type="Proteomes" id="UP001556367">
    <property type="component" value="Unassembled WGS sequence"/>
</dbReference>
<name>A0ABR3JCM2_9AGAR</name>
<feature type="compositionally biased region" description="Polar residues" evidence="1">
    <location>
        <begin position="1"/>
        <end position="12"/>
    </location>
</feature>
<dbReference type="Pfam" id="PF08202">
    <property type="entry name" value="MIS13"/>
    <property type="match status" value="1"/>
</dbReference>
<accession>A0ABR3JCM2</accession>
<feature type="region of interest" description="Disordered" evidence="1">
    <location>
        <begin position="1"/>
        <end position="261"/>
    </location>
</feature>
<feature type="compositionally biased region" description="Basic residues" evidence="1">
    <location>
        <begin position="43"/>
        <end position="59"/>
    </location>
</feature>
<feature type="compositionally biased region" description="Polar residues" evidence="1">
    <location>
        <begin position="76"/>
        <end position="92"/>
    </location>
</feature>
<feature type="compositionally biased region" description="Basic residues" evidence="1">
    <location>
        <begin position="249"/>
        <end position="261"/>
    </location>
</feature>
<feature type="compositionally biased region" description="Low complexity" evidence="1">
    <location>
        <begin position="107"/>
        <end position="120"/>
    </location>
</feature>
<feature type="compositionally biased region" description="Low complexity" evidence="1">
    <location>
        <begin position="239"/>
        <end position="248"/>
    </location>
</feature>
<feature type="region of interest" description="Disordered" evidence="1">
    <location>
        <begin position="371"/>
        <end position="392"/>
    </location>
</feature>
<gene>
    <name evidence="2" type="ORF">HGRIS_004563</name>
</gene>
<dbReference type="PANTHER" id="PTHR14778:SF2">
    <property type="entry name" value="KINETOCHORE-ASSOCIATED PROTEIN DSN1 HOMOLOG"/>
    <property type="match status" value="1"/>
</dbReference>
<feature type="compositionally biased region" description="Basic and acidic residues" evidence="1">
    <location>
        <begin position="207"/>
        <end position="221"/>
    </location>
</feature>
<feature type="compositionally biased region" description="Basic and acidic residues" evidence="1">
    <location>
        <begin position="371"/>
        <end position="390"/>
    </location>
</feature>